<dbReference type="RefSeq" id="WP_126627024.1">
    <property type="nucleotide sequence ID" value="NZ_BIFT01000001.1"/>
</dbReference>
<evidence type="ECO:0000313" key="2">
    <source>
        <dbReference type="Proteomes" id="UP000287171"/>
    </source>
</evidence>
<dbReference type="Gene3D" id="1.20.1290.10">
    <property type="entry name" value="AhpD-like"/>
    <property type="match status" value="1"/>
</dbReference>
<dbReference type="EMBL" id="BIFT01000001">
    <property type="protein sequence ID" value="GCE26592.1"/>
    <property type="molecule type" value="Genomic_DNA"/>
</dbReference>
<dbReference type="AlphaFoldDB" id="A0A402B5G3"/>
<dbReference type="OrthoDB" id="163561at2"/>
<comment type="caution">
    <text evidence="1">The sequence shown here is derived from an EMBL/GenBank/DDBJ whole genome shotgun (WGS) entry which is preliminary data.</text>
</comment>
<organism evidence="1 2">
    <name type="scientific">Dictyobacter alpinus</name>
    <dbReference type="NCBI Taxonomy" id="2014873"/>
    <lineage>
        <taxon>Bacteria</taxon>
        <taxon>Bacillati</taxon>
        <taxon>Chloroflexota</taxon>
        <taxon>Ktedonobacteria</taxon>
        <taxon>Ktedonobacterales</taxon>
        <taxon>Dictyobacteraceae</taxon>
        <taxon>Dictyobacter</taxon>
    </lineage>
</organism>
<sequence>MPRIQPDDSVQLPTFAGAGSSTMTTLFQTMAHRPDIMQSSMQLVEAAMRGGTVESQLKELLAIRVSQVNSCFY</sequence>
<protein>
    <submittedName>
        <fullName evidence="1">Uncharacterized protein</fullName>
    </submittedName>
</protein>
<dbReference type="SUPFAM" id="SSF69118">
    <property type="entry name" value="AhpD-like"/>
    <property type="match status" value="1"/>
</dbReference>
<evidence type="ECO:0000313" key="1">
    <source>
        <dbReference type="EMBL" id="GCE26592.1"/>
    </source>
</evidence>
<name>A0A402B5G3_9CHLR</name>
<accession>A0A402B5G3</accession>
<dbReference type="Proteomes" id="UP000287171">
    <property type="component" value="Unassembled WGS sequence"/>
</dbReference>
<reference evidence="2" key="1">
    <citation type="submission" date="2018-12" db="EMBL/GenBank/DDBJ databases">
        <title>Tengunoibacter tsumagoiensis gen. nov., sp. nov., Dictyobacter kobayashii sp. nov., D. alpinus sp. nov., and D. joshuensis sp. nov. and description of Dictyobacteraceae fam. nov. within the order Ktedonobacterales isolated from Tengu-no-mugimeshi.</title>
        <authorList>
            <person name="Wang C.M."/>
            <person name="Zheng Y."/>
            <person name="Sakai Y."/>
            <person name="Toyoda A."/>
            <person name="Minakuchi Y."/>
            <person name="Abe K."/>
            <person name="Yokota A."/>
            <person name="Yabe S."/>
        </authorList>
    </citation>
    <scope>NUCLEOTIDE SEQUENCE [LARGE SCALE GENOMIC DNA]</scope>
    <source>
        <strain evidence="2">Uno16</strain>
    </source>
</reference>
<proteinExistence type="predicted"/>
<keyword evidence="2" id="KW-1185">Reference proteome</keyword>
<gene>
    <name evidence="1" type="ORF">KDA_20760</name>
</gene>
<dbReference type="InterPro" id="IPR029032">
    <property type="entry name" value="AhpD-like"/>
</dbReference>